<dbReference type="CDD" id="cd09276">
    <property type="entry name" value="Rnase_HI_RT_non_LTR"/>
    <property type="match status" value="1"/>
</dbReference>
<keyword evidence="7" id="KW-0378">Hydrolase</keyword>
<dbReference type="Gene3D" id="3.30.420.10">
    <property type="entry name" value="Ribonuclease H-like superfamily/Ribonuclease H"/>
    <property type="match status" value="1"/>
</dbReference>
<keyword evidence="6" id="KW-0255">Endonuclease</keyword>
<evidence type="ECO:0000256" key="3">
    <source>
        <dbReference type="ARBA" id="ARBA00012180"/>
    </source>
</evidence>
<dbReference type="GO" id="GO:0043137">
    <property type="term" value="P:DNA replication, removal of RNA primer"/>
    <property type="evidence" value="ECO:0007669"/>
    <property type="project" value="TreeGrafter"/>
</dbReference>
<evidence type="ECO:0000256" key="4">
    <source>
        <dbReference type="ARBA" id="ARBA00022722"/>
    </source>
</evidence>
<dbReference type="Pfam" id="PF00075">
    <property type="entry name" value="RNase_H"/>
    <property type="match status" value="1"/>
</dbReference>
<dbReference type="OrthoDB" id="420610at2759"/>
<dbReference type="InterPro" id="IPR002156">
    <property type="entry name" value="RNaseH_domain"/>
</dbReference>
<dbReference type="PANTHER" id="PTHR10642">
    <property type="entry name" value="RIBONUCLEASE H1"/>
    <property type="match status" value="1"/>
</dbReference>
<dbReference type="GO" id="GO:0003676">
    <property type="term" value="F:nucleic acid binding"/>
    <property type="evidence" value="ECO:0007669"/>
    <property type="project" value="InterPro"/>
</dbReference>
<evidence type="ECO:0000259" key="8">
    <source>
        <dbReference type="PROSITE" id="PS50879"/>
    </source>
</evidence>
<organism evidence="9">
    <name type="scientific">Sipha flava</name>
    <name type="common">yellow sugarcane aphid</name>
    <dbReference type="NCBI Taxonomy" id="143950"/>
    <lineage>
        <taxon>Eukaryota</taxon>
        <taxon>Metazoa</taxon>
        <taxon>Ecdysozoa</taxon>
        <taxon>Arthropoda</taxon>
        <taxon>Hexapoda</taxon>
        <taxon>Insecta</taxon>
        <taxon>Pterygota</taxon>
        <taxon>Neoptera</taxon>
        <taxon>Paraneoptera</taxon>
        <taxon>Hemiptera</taxon>
        <taxon>Sternorrhyncha</taxon>
        <taxon>Aphidomorpha</taxon>
        <taxon>Aphidoidea</taxon>
        <taxon>Aphididae</taxon>
        <taxon>Sipha</taxon>
    </lineage>
</organism>
<dbReference type="SUPFAM" id="SSF53098">
    <property type="entry name" value="Ribonuclease H-like"/>
    <property type="match status" value="1"/>
</dbReference>
<reference evidence="9" key="1">
    <citation type="submission" date="2018-04" db="EMBL/GenBank/DDBJ databases">
        <title>Transcriptome assembly of Sipha flava.</title>
        <authorList>
            <person name="Scully E.D."/>
            <person name="Geib S.M."/>
            <person name="Palmer N.A."/>
            <person name="Koch K."/>
            <person name="Bradshaw J."/>
            <person name="Heng-Moss T."/>
            <person name="Sarath G."/>
        </authorList>
    </citation>
    <scope>NUCLEOTIDE SEQUENCE</scope>
</reference>
<evidence type="ECO:0000256" key="5">
    <source>
        <dbReference type="ARBA" id="ARBA00022723"/>
    </source>
</evidence>
<dbReference type="PANTHER" id="PTHR10642:SF26">
    <property type="entry name" value="RIBONUCLEASE H1"/>
    <property type="match status" value="1"/>
</dbReference>
<dbReference type="GO" id="GO:0004523">
    <property type="term" value="F:RNA-DNA hybrid ribonuclease activity"/>
    <property type="evidence" value="ECO:0007669"/>
    <property type="project" value="UniProtKB-EC"/>
</dbReference>
<comment type="catalytic activity">
    <reaction evidence="1">
        <text>Endonucleolytic cleavage to 5'-phosphomonoester.</text>
        <dbReference type="EC" id="3.1.26.4"/>
    </reaction>
</comment>
<evidence type="ECO:0000256" key="2">
    <source>
        <dbReference type="ARBA" id="ARBA00005300"/>
    </source>
</evidence>
<dbReference type="InterPro" id="IPR050092">
    <property type="entry name" value="RNase_H"/>
</dbReference>
<keyword evidence="4" id="KW-0540">Nuclease</keyword>
<evidence type="ECO:0000256" key="1">
    <source>
        <dbReference type="ARBA" id="ARBA00000077"/>
    </source>
</evidence>
<dbReference type="GO" id="GO:0046872">
    <property type="term" value="F:metal ion binding"/>
    <property type="evidence" value="ECO:0007669"/>
    <property type="project" value="UniProtKB-KW"/>
</dbReference>
<dbReference type="InterPro" id="IPR012337">
    <property type="entry name" value="RNaseH-like_sf"/>
</dbReference>
<protein>
    <recommendedName>
        <fullName evidence="3">ribonuclease H</fullName>
        <ecNumber evidence="3">3.1.26.4</ecNumber>
    </recommendedName>
</protein>
<dbReference type="AlphaFoldDB" id="A0A2S2Q117"/>
<comment type="similarity">
    <text evidence="2">Belongs to the RNase H family.</text>
</comment>
<dbReference type="EC" id="3.1.26.4" evidence="3"/>
<dbReference type="EMBL" id="GGMS01002255">
    <property type="protein sequence ID" value="MBY71458.1"/>
    <property type="molecule type" value="Transcribed_RNA"/>
</dbReference>
<evidence type="ECO:0000256" key="7">
    <source>
        <dbReference type="ARBA" id="ARBA00022801"/>
    </source>
</evidence>
<proteinExistence type="inferred from homology"/>
<sequence length="233" mass="26399">MSLPIVNKIFSEFLNMNFDNFVVVYTDGSVSHLSAGYSFFIPELHISFSNNLPPSSSFTAECYAIIEALSLISNLASNKYLIASDSMSCLQALISNPFDSHLSSLVLIIKSIILKLHQDNYTIQFLWVSSHIGIHGNEFTDNLAKSTSNLICPSLTHLPRTDFIPILRRHISNLWCAYWSNLSAEFATRYKNIVPNVLNKTWFYNLNLPRSSIIHNSIAYVLVIFYNLLTHTN</sequence>
<evidence type="ECO:0000256" key="6">
    <source>
        <dbReference type="ARBA" id="ARBA00022759"/>
    </source>
</evidence>
<evidence type="ECO:0000313" key="9">
    <source>
        <dbReference type="EMBL" id="MBY71458.1"/>
    </source>
</evidence>
<dbReference type="PROSITE" id="PS50879">
    <property type="entry name" value="RNASE_H_1"/>
    <property type="match status" value="1"/>
</dbReference>
<dbReference type="InterPro" id="IPR036397">
    <property type="entry name" value="RNaseH_sf"/>
</dbReference>
<accession>A0A2S2Q117</accession>
<feature type="domain" description="RNase H type-1" evidence="8">
    <location>
        <begin position="18"/>
        <end position="149"/>
    </location>
</feature>
<gene>
    <name evidence="9" type="ORF">g.49169</name>
</gene>
<keyword evidence="5" id="KW-0479">Metal-binding</keyword>
<name>A0A2S2Q117_9HEMI</name>